<evidence type="ECO:0000256" key="9">
    <source>
        <dbReference type="ARBA" id="ARBA00022967"/>
    </source>
</evidence>
<feature type="transmembrane region" description="Helical" evidence="17">
    <location>
        <begin position="50"/>
        <end position="75"/>
    </location>
</feature>
<evidence type="ECO:0000259" key="18">
    <source>
        <dbReference type="Pfam" id="PF00361"/>
    </source>
</evidence>
<comment type="similarity">
    <text evidence="17">Belongs to the complex I subunit 5 family.</text>
</comment>
<protein>
    <recommendedName>
        <fullName evidence="4 17">NADH-ubiquinone oxidoreductase chain 5</fullName>
        <ecNumber evidence="3 17">7.1.1.2</ecNumber>
    </recommendedName>
</protein>
<dbReference type="Pfam" id="PF00361">
    <property type="entry name" value="Proton_antipo_M"/>
    <property type="match status" value="1"/>
</dbReference>
<keyword evidence="5 17" id="KW-0813">Transport</keyword>
<dbReference type="GO" id="GO:0008137">
    <property type="term" value="F:NADH dehydrogenase (ubiquinone) activity"/>
    <property type="evidence" value="ECO:0007669"/>
    <property type="project" value="UniProtKB-EC"/>
</dbReference>
<dbReference type="InterPro" id="IPR001750">
    <property type="entry name" value="ND/Mrp_TM"/>
</dbReference>
<dbReference type="InterPro" id="IPR003945">
    <property type="entry name" value="NU5C-like"/>
</dbReference>
<feature type="transmembrane region" description="Helical" evidence="17">
    <location>
        <begin position="211"/>
        <end position="229"/>
    </location>
</feature>
<dbReference type="InterPro" id="IPR010934">
    <property type="entry name" value="NADH_DH_su5_C"/>
</dbReference>
<feature type="transmembrane region" description="Helical" evidence="17">
    <location>
        <begin position="550"/>
        <end position="569"/>
    </location>
</feature>
<evidence type="ECO:0000256" key="2">
    <source>
        <dbReference type="ARBA" id="ARBA00004448"/>
    </source>
</evidence>
<dbReference type="GO" id="GO:0042773">
    <property type="term" value="P:ATP synthesis coupled electron transport"/>
    <property type="evidence" value="ECO:0007669"/>
    <property type="project" value="InterPro"/>
</dbReference>
<proteinExistence type="inferred from homology"/>
<dbReference type="GO" id="GO:0005743">
    <property type="term" value="C:mitochondrial inner membrane"/>
    <property type="evidence" value="ECO:0007669"/>
    <property type="project" value="UniProtKB-SubCell"/>
</dbReference>
<dbReference type="GO" id="GO:0003954">
    <property type="term" value="F:NADH dehydrogenase activity"/>
    <property type="evidence" value="ECO:0007669"/>
    <property type="project" value="TreeGrafter"/>
</dbReference>
<comment type="catalytic activity">
    <reaction evidence="16 17">
        <text>a ubiquinone + NADH + 5 H(+)(in) = a ubiquinol + NAD(+) + 4 H(+)(out)</text>
        <dbReference type="Rhea" id="RHEA:29091"/>
        <dbReference type="Rhea" id="RHEA-COMP:9565"/>
        <dbReference type="Rhea" id="RHEA-COMP:9566"/>
        <dbReference type="ChEBI" id="CHEBI:15378"/>
        <dbReference type="ChEBI" id="CHEBI:16389"/>
        <dbReference type="ChEBI" id="CHEBI:17976"/>
        <dbReference type="ChEBI" id="CHEBI:57540"/>
        <dbReference type="ChEBI" id="CHEBI:57945"/>
        <dbReference type="EC" id="7.1.1.2"/>
    </reaction>
</comment>
<keyword evidence="14 17" id="KW-0496">Mitochondrion</keyword>
<evidence type="ECO:0000256" key="5">
    <source>
        <dbReference type="ARBA" id="ARBA00022448"/>
    </source>
</evidence>
<comment type="function">
    <text evidence="1">Core subunit of the mitochondrial membrane respiratory chain NADH dehydrogenase (Complex I) that is believed to belong to the minimal assembly required for catalysis. Complex I functions in the transfer of electrons from NADH to the respiratory chain. The immediate electron acceptor for the enzyme is believed to be ubiquinone.</text>
</comment>
<dbReference type="Pfam" id="PF00662">
    <property type="entry name" value="Proton_antipo_N"/>
    <property type="match status" value="1"/>
</dbReference>
<evidence type="ECO:0000259" key="19">
    <source>
        <dbReference type="Pfam" id="PF00662"/>
    </source>
</evidence>
<evidence type="ECO:0000259" key="20">
    <source>
        <dbReference type="Pfam" id="PF06455"/>
    </source>
</evidence>
<evidence type="ECO:0000256" key="13">
    <source>
        <dbReference type="ARBA" id="ARBA00023075"/>
    </source>
</evidence>
<dbReference type="AlphaFoldDB" id="A0A650B6Q8"/>
<evidence type="ECO:0000256" key="15">
    <source>
        <dbReference type="ARBA" id="ARBA00023136"/>
    </source>
</evidence>
<feature type="transmembrane region" description="Helical" evidence="17">
    <location>
        <begin position="292"/>
        <end position="314"/>
    </location>
</feature>
<feature type="transmembrane region" description="Helical" evidence="17">
    <location>
        <begin position="178"/>
        <end position="199"/>
    </location>
</feature>
<evidence type="ECO:0000256" key="10">
    <source>
        <dbReference type="ARBA" id="ARBA00022982"/>
    </source>
</evidence>
<feature type="transmembrane region" description="Helical" evidence="17">
    <location>
        <begin position="373"/>
        <end position="395"/>
    </location>
</feature>
<keyword evidence="12 17" id="KW-0520">NAD</keyword>
<sequence length="570" mass="61502">MKLSLNIYSMLSLGLVLGSLLSYSLAVFMVLVDSSLFIEWELLSLNSGSVVMSLIFDWMSLVFLGSVCLISGSILKYSVYYMSSEKNYLRFVIILMLFVMSMWFLIVSPNMVSLLLGWDGLGLSSYALVIFYQSESSCNAGMLTVLSNRIGDVAILMSIGLMSFKGGWSYVFMEEASVSVVILVCLASMTKSAQVPFSAWLPAAMAAPTPVSALVHSSTLVTAGVYLLIRFNSILMQSEVSVWLLGVGVLTMLMAGLNANLETDLKKVVALSTLSQLGLMVMTLSLGLPELAFFHLITHAMFKSTLFMCVGFMIHSMGGYQDSRMMSGLVMSSPFLGCVFSLTNMALAGFPFLAGFYSKDVILEVTYEMEHNFLLLVSIVLATGLTMAYSMRVLYLSCGSQVMLGGCSSVGDANNTVMSSVAGLFLGSVASGYLVSWVFMPLGGSVVLGSSEKGYTLGVSFIGGLMMFFMLSVFSQDYKKGYSGGAETGVSQMLFMPFLSKKPISAGSLEFGGTSFKVNDSGWMEFYGGQGTRKVFLLVSSSLQAGQRSVMVSFYLVSVLLVSLVCLSLL</sequence>
<evidence type="ECO:0000256" key="17">
    <source>
        <dbReference type="RuleBase" id="RU003404"/>
    </source>
</evidence>
<evidence type="ECO:0000256" key="6">
    <source>
        <dbReference type="ARBA" id="ARBA00022660"/>
    </source>
</evidence>
<gene>
    <name evidence="21" type="primary">ND5</name>
</gene>
<evidence type="ECO:0000256" key="11">
    <source>
        <dbReference type="ARBA" id="ARBA00022989"/>
    </source>
</evidence>
<dbReference type="GO" id="GO:0015990">
    <property type="term" value="P:electron transport coupled proton transport"/>
    <property type="evidence" value="ECO:0007669"/>
    <property type="project" value="TreeGrafter"/>
</dbReference>
<dbReference type="EMBL" id="MN688221">
    <property type="protein sequence ID" value="QGQ51715.1"/>
    <property type="molecule type" value="Genomic_DNA"/>
</dbReference>
<evidence type="ECO:0000256" key="4">
    <source>
        <dbReference type="ARBA" id="ARBA00021096"/>
    </source>
</evidence>
<dbReference type="InterPro" id="IPR001516">
    <property type="entry name" value="Proton_antipo_N"/>
</dbReference>
<feature type="transmembrane region" description="Helical" evidence="17">
    <location>
        <begin position="416"/>
        <end position="435"/>
    </location>
</feature>
<feature type="domain" description="NADH-Ubiquinone oxidoreductase (complex I) chain 5 N-terminal" evidence="19">
    <location>
        <begin position="44"/>
        <end position="91"/>
    </location>
</feature>
<name>A0A650B6Q8_9CRUS</name>
<feature type="transmembrane region" description="Helical" evidence="17">
    <location>
        <begin position="335"/>
        <end position="353"/>
    </location>
</feature>
<evidence type="ECO:0000256" key="8">
    <source>
        <dbReference type="ARBA" id="ARBA00022792"/>
    </source>
</evidence>
<feature type="domain" description="NADH dehydrogenase subunit 5 C-terminal" evidence="20">
    <location>
        <begin position="389"/>
        <end position="568"/>
    </location>
</feature>
<dbReference type="EC" id="7.1.1.2" evidence="3 17"/>
<comment type="subcellular location">
    <subcellularLocation>
        <location evidence="2">Mitochondrion inner membrane</location>
        <topology evidence="2">Multi-pass membrane protein</topology>
    </subcellularLocation>
</comment>
<keyword evidence="6" id="KW-0679">Respiratory chain</keyword>
<keyword evidence="10" id="KW-0249">Electron transport</keyword>
<feature type="transmembrane region" description="Helical" evidence="17">
    <location>
        <begin position="87"/>
        <end position="106"/>
    </location>
</feature>
<keyword evidence="8" id="KW-0999">Mitochondrion inner membrane</keyword>
<reference evidence="21" key="1">
    <citation type="submission" date="2019-11" db="EMBL/GenBank/DDBJ databases">
        <authorList>
            <person name="Yuan L.J."/>
        </authorList>
    </citation>
    <scope>NUCLEOTIDE SEQUENCE</scope>
</reference>
<evidence type="ECO:0000256" key="16">
    <source>
        <dbReference type="ARBA" id="ARBA00049551"/>
    </source>
</evidence>
<reference evidence="21" key="2">
    <citation type="journal article" date="2020" name="Mitochondrial DNA Part B Resour">
        <title>The complete mitochondrial genome of the deep-sea amphipod Eurythenes magellanicus (Crustacea: Amphipoda: Lysianassidae).</title>
        <authorList>
            <person name="Li J.-Y."/>
            <person name="Liao Y.-W."/>
            <person name="Li J."/>
            <person name="He L.-S."/>
        </authorList>
    </citation>
    <scope>NUCLEOTIDE SEQUENCE</scope>
</reference>
<keyword evidence="9" id="KW-1278">Translocase</keyword>
<feature type="transmembrane region" description="Helical" evidence="17">
    <location>
        <begin position="455"/>
        <end position="474"/>
    </location>
</feature>
<dbReference type="PANTHER" id="PTHR42829">
    <property type="entry name" value="NADH-UBIQUINONE OXIDOREDUCTASE CHAIN 5"/>
    <property type="match status" value="1"/>
</dbReference>
<keyword evidence="15 17" id="KW-0472">Membrane</keyword>
<evidence type="ECO:0000256" key="1">
    <source>
        <dbReference type="ARBA" id="ARBA00003257"/>
    </source>
</evidence>
<keyword evidence="13 17" id="KW-0830">Ubiquinone</keyword>
<evidence type="ECO:0000256" key="12">
    <source>
        <dbReference type="ARBA" id="ARBA00023027"/>
    </source>
</evidence>
<organism evidence="21">
    <name type="scientific">Eurythenes magellanicus</name>
    <dbReference type="NCBI Taxonomy" id="1813117"/>
    <lineage>
        <taxon>Eukaryota</taxon>
        <taxon>Metazoa</taxon>
        <taxon>Ecdysozoa</taxon>
        <taxon>Arthropoda</taxon>
        <taxon>Crustacea</taxon>
        <taxon>Multicrustacea</taxon>
        <taxon>Malacostraca</taxon>
        <taxon>Eumalacostraca</taxon>
        <taxon>Peracarida</taxon>
        <taxon>Amphipoda</taxon>
        <taxon>Amphilochidea</taxon>
        <taxon>Lysianassida</taxon>
        <taxon>Lysianassidira</taxon>
        <taxon>Lysianassoidea</taxon>
        <taxon>Lysianassidae</taxon>
        <taxon>Eurythenes</taxon>
    </lineage>
</organism>
<keyword evidence="7 17" id="KW-0812">Transmembrane</keyword>
<evidence type="ECO:0000256" key="3">
    <source>
        <dbReference type="ARBA" id="ARBA00012944"/>
    </source>
</evidence>
<feature type="transmembrane region" description="Helical" evidence="17">
    <location>
        <begin position="241"/>
        <end position="261"/>
    </location>
</feature>
<comment type="function">
    <text evidence="17">Core subunit of the mitochondrial membrane respiratory chain NADH dehydrogenase (Complex I) which catalyzes electron transfer from NADH through the respiratory chain, using ubiquinone as an electron acceptor. Essential for the catalytic activity and assembly of complex I.</text>
</comment>
<feature type="transmembrane region" description="Helical" evidence="17">
    <location>
        <begin position="153"/>
        <end position="172"/>
    </location>
</feature>
<evidence type="ECO:0000256" key="7">
    <source>
        <dbReference type="ARBA" id="ARBA00022692"/>
    </source>
</evidence>
<geneLocation type="mitochondrion" evidence="21"/>
<accession>A0A650B6Q8</accession>
<dbReference type="Pfam" id="PF06455">
    <property type="entry name" value="NADH5_C"/>
    <property type="match status" value="1"/>
</dbReference>
<evidence type="ECO:0000313" key="21">
    <source>
        <dbReference type="EMBL" id="QGQ51715.1"/>
    </source>
</evidence>
<feature type="domain" description="NADH:quinone oxidoreductase/Mrp antiporter transmembrane" evidence="18">
    <location>
        <begin position="108"/>
        <end position="382"/>
    </location>
</feature>
<keyword evidence="11 17" id="KW-1133">Transmembrane helix</keyword>
<evidence type="ECO:0000256" key="14">
    <source>
        <dbReference type="ARBA" id="ARBA00023128"/>
    </source>
</evidence>
<dbReference type="PANTHER" id="PTHR42829:SF2">
    <property type="entry name" value="NADH-UBIQUINONE OXIDOREDUCTASE CHAIN 5"/>
    <property type="match status" value="1"/>
</dbReference>
<dbReference type="PRINTS" id="PR01434">
    <property type="entry name" value="NADHDHGNASE5"/>
</dbReference>